<keyword evidence="5" id="KW-1185">Reference proteome</keyword>
<dbReference type="UniPathway" id="UPA01014"/>
<feature type="compositionally biased region" description="Polar residues" evidence="2">
    <location>
        <begin position="205"/>
        <end position="215"/>
    </location>
</feature>
<feature type="region of interest" description="Disordered" evidence="2">
    <location>
        <begin position="197"/>
        <end position="241"/>
    </location>
</feature>
<feature type="domain" description="Glutamine amidotransferase type-2" evidence="3">
    <location>
        <begin position="2"/>
        <end position="336"/>
    </location>
</feature>
<dbReference type="PANTHER" id="PTHR43187">
    <property type="entry name" value="GLUTAMINE AMIDOTRANSFERASE DUG3-RELATED"/>
    <property type="match status" value="1"/>
</dbReference>
<dbReference type="PANTHER" id="PTHR43187:SF2">
    <property type="entry name" value="GAMMA-GLUTAMYL-HERCYNYLCYSTEINE SULFOXIDE HYDROLASE"/>
    <property type="match status" value="1"/>
</dbReference>
<sequence>MCRHLAYVGLPEPVGELLTRGDHSLFNQSWEPRDMRRGGTVNADGFGVAWWIRGQVAADVDAVESRTLGAQHHAPAEDGHGSVPLVASRYRNVSPIWSDPAVTEVLPQLWSTAVLAAVRSATAGMPVERSACAPFTHGRWAFSHNGTVPGWTTVLPAVAAEFGSPPLVEAESHTDSAALWVIVRGLLDSLPPPADTDLSGAVVSPSPTGVATPTPSWAAPDGVEQRQEAPASAAPQSGETATPATVLRDVVRAVLAHAPDARLNFLLSDGNTIWATAWYHSLSVLVDEEFVVVSSEPYDDDPRWQPIRDRCLVTASLTDLSVSDLDVSADRERPRP</sequence>
<dbReference type="GO" id="GO:0016811">
    <property type="term" value="F:hydrolase activity, acting on carbon-nitrogen (but not peptide) bonds, in linear amides"/>
    <property type="evidence" value="ECO:0007669"/>
    <property type="project" value="UniProtKB-UniRule"/>
</dbReference>
<comment type="catalytic activity">
    <reaction evidence="1">
        <text>gamma-L-glutamyl-hercynylcysteine S-oxide + H2O = S-(hercyn-2-yl)-L-cysteine S-oxide + L-glutamate</text>
        <dbReference type="Rhea" id="RHEA:42684"/>
        <dbReference type="ChEBI" id="CHEBI:15377"/>
        <dbReference type="ChEBI" id="CHEBI:29985"/>
        <dbReference type="ChEBI" id="CHEBI:82703"/>
        <dbReference type="ChEBI" id="CHEBI:82706"/>
        <dbReference type="EC" id="3.5.1.118"/>
    </reaction>
</comment>
<protein>
    <recommendedName>
        <fullName evidence="1">Gamma-glutamyl-hercynylcysteine sulfoxide hydrolase</fullName>
        <ecNumber evidence="1">3.5.1.118</ecNumber>
    </recommendedName>
    <alternativeName>
        <fullName evidence="1">Gamma-glutamyl hercynylcysteine S-oxide hydrolase</fullName>
    </alternativeName>
</protein>
<dbReference type="InterPro" id="IPR032889">
    <property type="entry name" value="EgtC_Actinobacteria"/>
</dbReference>
<reference evidence="4 5" key="1">
    <citation type="submission" date="2018-10" db="EMBL/GenBank/DDBJ databases">
        <title>Isolation from cow dung.</title>
        <authorList>
            <person name="Ling L."/>
        </authorList>
    </citation>
    <scope>NUCLEOTIDE SEQUENCE [LARGE SCALE GENOMIC DNA]</scope>
    <source>
        <strain evidence="4 5">NEAU-LL90</strain>
    </source>
</reference>
<comment type="caution">
    <text evidence="4">The sequence shown here is derived from an EMBL/GenBank/DDBJ whole genome shotgun (WGS) entry which is preliminary data.</text>
</comment>
<dbReference type="HAMAP" id="MF_02036">
    <property type="entry name" value="EgtC"/>
    <property type="match status" value="1"/>
</dbReference>
<dbReference type="OrthoDB" id="9804310at2"/>
<comment type="function">
    <text evidence="1">Catalyzes the hydrolysis of the gamma-glutamyl amide bond of hercynyl-gamma-L-glutamyl-L-cysteine sulfoxide to produce hercynylcysteine sulfoxide, a step in the biosynthesis pathway of ergothioneine.</text>
</comment>
<dbReference type="Proteomes" id="UP000279275">
    <property type="component" value="Unassembled WGS sequence"/>
</dbReference>
<dbReference type="EC" id="3.5.1.118" evidence="1"/>
<name>A0A3M2LG07_9NOCA</name>
<evidence type="ECO:0000256" key="1">
    <source>
        <dbReference type="HAMAP-Rule" id="MF_02036"/>
    </source>
</evidence>
<organism evidence="4 5">
    <name type="scientific">Nocardia stercoris</name>
    <dbReference type="NCBI Taxonomy" id="2483361"/>
    <lineage>
        <taxon>Bacteria</taxon>
        <taxon>Bacillati</taxon>
        <taxon>Actinomycetota</taxon>
        <taxon>Actinomycetes</taxon>
        <taxon>Mycobacteriales</taxon>
        <taxon>Nocardiaceae</taxon>
        <taxon>Nocardia</taxon>
    </lineage>
</organism>
<comment type="pathway">
    <text evidence="1">Amino-acid biosynthesis; ergothioneine biosynthesis.</text>
</comment>
<proteinExistence type="inferred from homology"/>
<dbReference type="Gene3D" id="3.60.20.10">
    <property type="entry name" value="Glutamine Phosphoribosylpyrophosphate, subunit 1, domain 1"/>
    <property type="match status" value="1"/>
</dbReference>
<dbReference type="EMBL" id="RFFH01000001">
    <property type="protein sequence ID" value="RMI34865.1"/>
    <property type="molecule type" value="Genomic_DNA"/>
</dbReference>
<accession>A0A3M2LG07</accession>
<dbReference type="InterPro" id="IPR029055">
    <property type="entry name" value="Ntn_hydrolases_N"/>
</dbReference>
<dbReference type="AlphaFoldDB" id="A0A3M2LG07"/>
<evidence type="ECO:0000256" key="2">
    <source>
        <dbReference type="SAM" id="MobiDB-lite"/>
    </source>
</evidence>
<keyword evidence="1" id="KW-0378">Hydrolase</keyword>
<dbReference type="GO" id="GO:0052699">
    <property type="term" value="P:ergothioneine biosynthetic process"/>
    <property type="evidence" value="ECO:0007669"/>
    <property type="project" value="UniProtKB-UniRule"/>
</dbReference>
<dbReference type="InterPro" id="IPR017932">
    <property type="entry name" value="GATase_2_dom"/>
</dbReference>
<evidence type="ECO:0000313" key="5">
    <source>
        <dbReference type="Proteomes" id="UP000279275"/>
    </source>
</evidence>
<keyword evidence="1" id="KW-0315">Glutamine amidotransferase</keyword>
<dbReference type="SUPFAM" id="SSF56235">
    <property type="entry name" value="N-terminal nucleophile aminohydrolases (Ntn hydrolases)"/>
    <property type="match status" value="1"/>
</dbReference>
<evidence type="ECO:0000259" key="3">
    <source>
        <dbReference type="PROSITE" id="PS51278"/>
    </source>
</evidence>
<dbReference type="PROSITE" id="PS51278">
    <property type="entry name" value="GATASE_TYPE_2"/>
    <property type="match status" value="1"/>
</dbReference>
<dbReference type="InterPro" id="IPR052373">
    <property type="entry name" value="Gamma-glu_amide_hydrolase"/>
</dbReference>
<evidence type="ECO:0000313" key="4">
    <source>
        <dbReference type="EMBL" id="RMI34865.1"/>
    </source>
</evidence>
<gene>
    <name evidence="1" type="primary">egtC</name>
    <name evidence="4" type="ORF">EBN03_00345</name>
</gene>
<dbReference type="CDD" id="cd01908">
    <property type="entry name" value="YafJ"/>
    <property type="match status" value="1"/>
</dbReference>